<evidence type="ECO:0000313" key="2">
    <source>
        <dbReference type="Proteomes" id="UP000006732"/>
    </source>
</evidence>
<dbReference type="Proteomes" id="UP000006732">
    <property type="component" value="Chromosome"/>
</dbReference>
<evidence type="ECO:0000313" key="1">
    <source>
        <dbReference type="EMBL" id="ABK97854.1"/>
    </source>
</evidence>
<protein>
    <submittedName>
        <fullName evidence="1">Uncharacterized protein</fullName>
    </submittedName>
</protein>
<proteinExistence type="predicted"/>
<dbReference type="AlphaFoldDB" id="A1AKI4"/>
<dbReference type="KEGG" id="ppd:Ppro_0218"/>
<accession>A1AKI4</accession>
<organism evidence="1 2">
    <name type="scientific">Pelobacter propionicus (strain DSM 2379 / NBRC 103807 / OttBd1)</name>
    <dbReference type="NCBI Taxonomy" id="338966"/>
    <lineage>
        <taxon>Bacteria</taxon>
        <taxon>Pseudomonadati</taxon>
        <taxon>Thermodesulfobacteriota</taxon>
        <taxon>Desulfuromonadia</taxon>
        <taxon>Desulfuromonadales</taxon>
        <taxon>Desulfuromonadaceae</taxon>
        <taxon>Pelobacter</taxon>
    </lineage>
</organism>
<gene>
    <name evidence="1" type="ordered locus">Ppro_0218</name>
</gene>
<dbReference type="EMBL" id="CP000482">
    <property type="protein sequence ID" value="ABK97854.1"/>
    <property type="molecule type" value="Genomic_DNA"/>
</dbReference>
<reference evidence="1 2" key="1">
    <citation type="submission" date="2006-10" db="EMBL/GenBank/DDBJ databases">
        <title>Complete sequence of chromosome of Pelobacter propionicus DSM 2379.</title>
        <authorList>
            <consortium name="US DOE Joint Genome Institute"/>
            <person name="Copeland A."/>
            <person name="Lucas S."/>
            <person name="Lapidus A."/>
            <person name="Barry K."/>
            <person name="Detter J.C."/>
            <person name="Glavina del Rio T."/>
            <person name="Hammon N."/>
            <person name="Israni S."/>
            <person name="Dalin E."/>
            <person name="Tice H."/>
            <person name="Pitluck S."/>
            <person name="Saunders E."/>
            <person name="Brettin T."/>
            <person name="Bruce D."/>
            <person name="Han C."/>
            <person name="Tapia R."/>
            <person name="Schmutz J."/>
            <person name="Larimer F."/>
            <person name="Land M."/>
            <person name="Hauser L."/>
            <person name="Kyrpides N."/>
            <person name="Kim E."/>
            <person name="Lovley D."/>
            <person name="Richardson P."/>
        </authorList>
    </citation>
    <scope>NUCLEOTIDE SEQUENCE [LARGE SCALE GENOMIC DNA]</scope>
    <source>
        <strain evidence="2">DSM 2379 / NBRC 103807 / OttBd1</strain>
    </source>
</reference>
<dbReference type="HOGENOM" id="CLU_2570755_0_0_7"/>
<name>A1AKI4_PELPD</name>
<sequence length="81" mass="9407">MAVPWHRIVGKFIDFICHLKPTIIIRNYARLEELPLTLNGSIDSWGKNRAVCPSCHKKFVPHKKNLKKRHHLSCAWLILAP</sequence>
<dbReference type="STRING" id="338966.Ppro_0218"/>
<keyword evidence="2" id="KW-1185">Reference proteome</keyword>